<keyword evidence="1" id="KW-0808">Transferase</keyword>
<evidence type="ECO:0000259" key="7">
    <source>
        <dbReference type="Pfam" id="PF17917"/>
    </source>
</evidence>
<accession>A0A816DNK2</accession>
<gene>
    <name evidence="8" type="ORF">GPM918_LOCUS44608</name>
    <name evidence="9" type="ORF">SRO942_LOCUS46535</name>
</gene>
<evidence type="ECO:0000256" key="4">
    <source>
        <dbReference type="ARBA" id="ARBA00022759"/>
    </source>
</evidence>
<proteinExistence type="predicted"/>
<comment type="caution">
    <text evidence="8">The sequence shown here is derived from an EMBL/GenBank/DDBJ whole genome shotgun (WGS) entry which is preliminary data.</text>
</comment>
<dbReference type="GO" id="GO:0016787">
    <property type="term" value="F:hydrolase activity"/>
    <property type="evidence" value="ECO:0007669"/>
    <property type="project" value="UniProtKB-KW"/>
</dbReference>
<evidence type="ECO:0000256" key="2">
    <source>
        <dbReference type="ARBA" id="ARBA00022695"/>
    </source>
</evidence>
<dbReference type="Pfam" id="PF17917">
    <property type="entry name" value="RT_RNaseH"/>
    <property type="match status" value="1"/>
</dbReference>
<feature type="non-terminal residue" evidence="8">
    <location>
        <position position="279"/>
    </location>
</feature>
<evidence type="ECO:0000313" key="9">
    <source>
        <dbReference type="EMBL" id="CAF4539590.1"/>
    </source>
</evidence>
<evidence type="ECO:0000256" key="3">
    <source>
        <dbReference type="ARBA" id="ARBA00022722"/>
    </source>
</evidence>
<reference evidence="8" key="1">
    <citation type="submission" date="2021-02" db="EMBL/GenBank/DDBJ databases">
        <authorList>
            <person name="Nowell W R."/>
        </authorList>
    </citation>
    <scope>NUCLEOTIDE SEQUENCE</scope>
</reference>
<dbReference type="Proteomes" id="UP000663829">
    <property type="component" value="Unassembled WGS sequence"/>
</dbReference>
<keyword evidence="4" id="KW-0255">Endonuclease</keyword>
<dbReference type="Gene3D" id="3.10.20.370">
    <property type="match status" value="1"/>
</dbReference>
<keyword evidence="3" id="KW-0540">Nuclease</keyword>
<dbReference type="InterPro" id="IPR043502">
    <property type="entry name" value="DNA/RNA_pol_sf"/>
</dbReference>
<dbReference type="InterPro" id="IPR041373">
    <property type="entry name" value="RT_RNaseH"/>
</dbReference>
<dbReference type="InterPro" id="IPR043128">
    <property type="entry name" value="Rev_trsase/Diguanyl_cyclase"/>
</dbReference>
<dbReference type="Gene3D" id="3.30.70.270">
    <property type="match status" value="1"/>
</dbReference>
<keyword evidence="2" id="KW-0548">Nucleotidyltransferase</keyword>
<dbReference type="OrthoDB" id="425619at2759"/>
<name>A0A816DNK2_9BILA</name>
<keyword evidence="10" id="KW-1185">Reference proteome</keyword>
<dbReference type="AlphaFoldDB" id="A0A816DNK2"/>
<dbReference type="SUPFAM" id="SSF56672">
    <property type="entry name" value="DNA/RNA polymerases"/>
    <property type="match status" value="1"/>
</dbReference>
<feature type="domain" description="Reverse transcriptase RNase H-like" evidence="7">
    <location>
        <begin position="51"/>
        <end position="158"/>
    </location>
</feature>
<evidence type="ECO:0000256" key="5">
    <source>
        <dbReference type="ARBA" id="ARBA00022801"/>
    </source>
</evidence>
<keyword evidence="6" id="KW-0695">RNA-directed DNA polymerase</keyword>
<dbReference type="EMBL" id="CAJOBC010113313">
    <property type="protein sequence ID" value="CAF4539590.1"/>
    <property type="molecule type" value="Genomic_DNA"/>
</dbReference>
<dbReference type="FunFam" id="3.10.20.370:FF:000001">
    <property type="entry name" value="Retrovirus-related Pol polyprotein from transposon 17.6-like protein"/>
    <property type="match status" value="1"/>
</dbReference>
<protein>
    <recommendedName>
        <fullName evidence="7">Reverse transcriptase RNase H-like domain-containing protein</fullName>
    </recommendedName>
</protein>
<organism evidence="8 10">
    <name type="scientific">Didymodactylos carnosus</name>
    <dbReference type="NCBI Taxonomy" id="1234261"/>
    <lineage>
        <taxon>Eukaryota</taxon>
        <taxon>Metazoa</taxon>
        <taxon>Spiralia</taxon>
        <taxon>Gnathifera</taxon>
        <taxon>Rotifera</taxon>
        <taxon>Eurotatoria</taxon>
        <taxon>Bdelloidea</taxon>
        <taxon>Philodinida</taxon>
        <taxon>Philodinidae</taxon>
        <taxon>Didymodactylos</taxon>
    </lineage>
</organism>
<evidence type="ECO:0000256" key="6">
    <source>
        <dbReference type="ARBA" id="ARBA00022918"/>
    </source>
</evidence>
<dbReference type="GO" id="GO:0004519">
    <property type="term" value="F:endonuclease activity"/>
    <property type="evidence" value="ECO:0007669"/>
    <property type="project" value="UniProtKB-KW"/>
</dbReference>
<evidence type="ECO:0000256" key="1">
    <source>
        <dbReference type="ARBA" id="ARBA00022679"/>
    </source>
</evidence>
<dbReference type="CDD" id="cd09274">
    <property type="entry name" value="RNase_HI_RT_Ty3"/>
    <property type="match status" value="1"/>
</dbReference>
<evidence type="ECO:0000313" key="10">
    <source>
        <dbReference type="Proteomes" id="UP000663829"/>
    </source>
</evidence>
<sequence>MKNYSTIAEPLQELTRGNGLKPFVWTVACQKSFDELKNLLISAPIVSYPRFDLPFILQSDASDYGLGAVLAQQIKGEDGIEREHVIGYASRTLSDVERRYSIPERECLAVVWACTHFRAYIEGVKVKVLTDHKALKWLQNTKDLSSRLARWAMRLAAYDLDIGHRPGVQNANADALSRYPLDETKQEIGGQPAEEIIPISLFNINLSSSLSLLQEIKNAQWEDKDLIPILNFLQNQSLSPNPGLHKKITALAQKHRVIDGVLYRIYPSPINTHSNIQTR</sequence>
<dbReference type="EMBL" id="CAJNOQ010045084">
    <property type="protein sequence ID" value="CAF1635278.1"/>
    <property type="molecule type" value="Genomic_DNA"/>
</dbReference>
<dbReference type="PANTHER" id="PTHR34072">
    <property type="entry name" value="ENZYMATIC POLYPROTEIN-RELATED"/>
    <property type="match status" value="1"/>
</dbReference>
<dbReference type="Proteomes" id="UP000681722">
    <property type="component" value="Unassembled WGS sequence"/>
</dbReference>
<keyword evidence="5" id="KW-0378">Hydrolase</keyword>
<evidence type="ECO:0000313" key="8">
    <source>
        <dbReference type="EMBL" id="CAF1635278.1"/>
    </source>
</evidence>
<dbReference type="GO" id="GO:0003964">
    <property type="term" value="F:RNA-directed DNA polymerase activity"/>
    <property type="evidence" value="ECO:0007669"/>
    <property type="project" value="UniProtKB-KW"/>
</dbReference>